<dbReference type="RefSeq" id="WP_184654885.1">
    <property type="nucleotide sequence ID" value="NZ_JACHBU010000004.1"/>
</dbReference>
<reference evidence="2 3" key="1">
    <citation type="submission" date="2020-08" db="EMBL/GenBank/DDBJ databases">
        <title>The Agave Microbiome: Exploring the role of microbial communities in plant adaptations to desert environments.</title>
        <authorList>
            <person name="Partida-Martinez L.P."/>
        </authorList>
    </citation>
    <scope>NUCLEOTIDE SEQUENCE [LARGE SCALE GENOMIC DNA]</scope>
    <source>
        <strain evidence="2 3">AS3.12</strain>
    </source>
</reference>
<dbReference type="Gene3D" id="3.40.1620.10">
    <property type="entry name" value="YefM-like domain"/>
    <property type="match status" value="1"/>
</dbReference>
<organism evidence="2 3">
    <name type="scientific">Rhizobium soli</name>
    <dbReference type="NCBI Taxonomy" id="424798"/>
    <lineage>
        <taxon>Bacteria</taxon>
        <taxon>Pseudomonadati</taxon>
        <taxon>Pseudomonadota</taxon>
        <taxon>Alphaproteobacteria</taxon>
        <taxon>Hyphomicrobiales</taxon>
        <taxon>Rhizobiaceae</taxon>
        <taxon>Rhizobium/Agrobacterium group</taxon>
        <taxon>Rhizobium</taxon>
    </lineage>
</organism>
<evidence type="ECO:0000256" key="1">
    <source>
        <dbReference type="ARBA" id="ARBA00009981"/>
    </source>
</evidence>
<dbReference type="SUPFAM" id="SSF143120">
    <property type="entry name" value="YefM-like"/>
    <property type="match status" value="1"/>
</dbReference>
<evidence type="ECO:0000313" key="2">
    <source>
        <dbReference type="EMBL" id="MBB6509248.1"/>
    </source>
</evidence>
<keyword evidence="2" id="KW-0238">DNA-binding</keyword>
<protein>
    <submittedName>
        <fullName evidence="2">Antitoxin (DNA-binding transcriptional repressor) of toxin-antitoxin stability system</fullName>
    </submittedName>
</protein>
<dbReference type="InterPro" id="IPR036165">
    <property type="entry name" value="YefM-like_sf"/>
</dbReference>
<dbReference type="EMBL" id="JACHBU010000004">
    <property type="protein sequence ID" value="MBB6509248.1"/>
    <property type="molecule type" value="Genomic_DNA"/>
</dbReference>
<comment type="caution">
    <text evidence="2">The sequence shown here is derived from an EMBL/GenBank/DDBJ whole genome shotgun (WGS) entry which is preliminary data.</text>
</comment>
<dbReference type="AlphaFoldDB" id="A0A7X0JKG0"/>
<proteinExistence type="inferred from homology"/>
<keyword evidence="3" id="KW-1185">Reference proteome</keyword>
<dbReference type="GO" id="GO:0003677">
    <property type="term" value="F:DNA binding"/>
    <property type="evidence" value="ECO:0007669"/>
    <property type="project" value="UniProtKB-KW"/>
</dbReference>
<sequence>MTITVKLGDAKTELSELLPLVEAGQEVVIARGETPVARLSPIAATPGMNAEFTEEQLARRRAVIEDIIAFRDRMPSATAEEIDEWKKEGRR</sequence>
<dbReference type="Proteomes" id="UP000585437">
    <property type="component" value="Unassembled WGS sequence"/>
</dbReference>
<evidence type="ECO:0000313" key="3">
    <source>
        <dbReference type="Proteomes" id="UP000585437"/>
    </source>
</evidence>
<name>A0A7X0JKG0_9HYPH</name>
<gene>
    <name evidence="2" type="ORF">F4695_002605</name>
</gene>
<comment type="similarity">
    <text evidence="1">Belongs to the phD/YefM antitoxin family.</text>
</comment>
<accession>A0A7X0JKG0</accession>